<dbReference type="InterPro" id="IPR012160">
    <property type="entry name" value="LtaS-like"/>
</dbReference>
<evidence type="ECO:0000256" key="2">
    <source>
        <dbReference type="ARBA" id="ARBA00009983"/>
    </source>
</evidence>
<keyword evidence="6 7" id="KW-0472">Membrane</keyword>
<dbReference type="Gene3D" id="3.40.720.10">
    <property type="entry name" value="Alkaline Phosphatase, subunit A"/>
    <property type="match status" value="1"/>
</dbReference>
<evidence type="ECO:0000313" key="10">
    <source>
        <dbReference type="EMBL" id="WIF99410.1"/>
    </source>
</evidence>
<dbReference type="PANTHER" id="PTHR47371">
    <property type="entry name" value="LIPOTEICHOIC ACID SYNTHASE"/>
    <property type="match status" value="1"/>
</dbReference>
<dbReference type="EC" id="2.7.8.-" evidence="10"/>
<keyword evidence="5 8" id="KW-1133">Transmembrane helix</keyword>
<dbReference type="EMBL" id="CP126446">
    <property type="protein sequence ID" value="WIF99410.1"/>
    <property type="molecule type" value="Genomic_DNA"/>
</dbReference>
<feature type="transmembrane region" description="Helical" evidence="8">
    <location>
        <begin position="12"/>
        <end position="31"/>
    </location>
</feature>
<dbReference type="InterPro" id="IPR000917">
    <property type="entry name" value="Sulfatase_N"/>
</dbReference>
<keyword evidence="11" id="KW-1185">Reference proteome</keyword>
<reference evidence="10 11" key="1">
    <citation type="submission" date="2023-05" db="EMBL/GenBank/DDBJ databases">
        <title>Comparative genomics reveals the evidence of polycyclic aromatic hydrocarbons degradation in moderately halophilic genus Pontibacillus.</title>
        <authorList>
            <person name="Yang H."/>
            <person name="Qian Z."/>
        </authorList>
    </citation>
    <scope>NUCLEOTIDE SEQUENCE [LARGE SCALE GENOMIC DNA]</scope>
    <source>
        <strain evidence="11">HN14</strain>
    </source>
</reference>
<gene>
    <name evidence="10" type="ORF">QNI29_07055</name>
</gene>
<feature type="transmembrane region" description="Helical" evidence="8">
    <location>
        <begin position="154"/>
        <end position="174"/>
    </location>
</feature>
<dbReference type="InterPro" id="IPR050448">
    <property type="entry name" value="OpgB/LTA_synthase_biosynth"/>
</dbReference>
<dbReference type="Gene3D" id="3.30.1120.170">
    <property type="match status" value="1"/>
</dbReference>
<evidence type="ECO:0000256" key="8">
    <source>
        <dbReference type="SAM" id="Phobius"/>
    </source>
</evidence>
<dbReference type="PIRSF" id="PIRSF005091">
    <property type="entry name" value="Mmb_sulf_HI1246"/>
    <property type="match status" value="1"/>
</dbReference>
<evidence type="ECO:0000256" key="5">
    <source>
        <dbReference type="ARBA" id="ARBA00022989"/>
    </source>
</evidence>
<evidence type="ECO:0000256" key="7">
    <source>
        <dbReference type="PIRNR" id="PIRNR005091"/>
    </source>
</evidence>
<evidence type="ECO:0000259" key="9">
    <source>
        <dbReference type="Pfam" id="PF00884"/>
    </source>
</evidence>
<sequence length="637" mass="73084">MNKRVDRLLQNGLFFFLIATVLLWAKSYLAFRFSFNLDLENTTQEYILALTPLGSILFFLGLSFIFPKAKRIKAFLTLYFIMSFVLFANVVYYRFFNDFITIPVLMQYKNFAQLGGSAKSLMSFTDLLFWVDVVALMVWARMKKGTLTLSVKKRTMGALFATALLAISLNLNMANDERSELLTRTFDRAMFVKLMGVYNFHLYDSIMTANTQSHRVFAESDELTEVRSYLSSQKDPKSENFGELEGKNVVLISMESLQNFIIDYKVNGKEVTPFLNDLVRDKNTLYFNNFYHNTGQGKTSDAEFTIANSLYPLPRGAVFTTNAGNEFNATPEILKEKGYTSAVFHGNNDSFWNRDVMYPALGYDRFFSKKDYNVTTENSVNYGLKDIPFFKQSMSKIKGLEKPYYTKFITLTHHYPFVLNDEEDVMIDRTNTGDGTVDRYFQTARYMDKSLETFMEDMKKAGEYEDTVFVFYGDHYGISENHNRAMAEITGTEIRPFEHTQLQRVPFIIHSPGLEGKTMDTVGSQIDVKPTILNLLGVETEDDIQFGTDLLAKDREDLAILRDGSVITDKYVYDGESEKCYDKATGQELEGSECDTIVQKAQTELNLSDKLVYGDLLRFLDDEEEDKPLTDSPNEEK</sequence>
<keyword evidence="10" id="KW-0808">Transferase</keyword>
<evidence type="ECO:0000256" key="4">
    <source>
        <dbReference type="ARBA" id="ARBA00022692"/>
    </source>
</evidence>
<evidence type="ECO:0000313" key="11">
    <source>
        <dbReference type="Proteomes" id="UP001236652"/>
    </source>
</evidence>
<evidence type="ECO:0000256" key="3">
    <source>
        <dbReference type="ARBA" id="ARBA00022475"/>
    </source>
</evidence>
<feature type="domain" description="Sulfatase N-terminal" evidence="9">
    <location>
        <begin position="247"/>
        <end position="538"/>
    </location>
</feature>
<proteinExistence type="inferred from homology"/>
<comment type="similarity">
    <text evidence="2 7">Belongs to the LTA synthase family.</text>
</comment>
<keyword evidence="3 7" id="KW-1003">Cell membrane</keyword>
<dbReference type="RefSeq" id="WP_231415677.1">
    <property type="nucleotide sequence ID" value="NZ_CP126446.1"/>
</dbReference>
<feature type="transmembrane region" description="Helical" evidence="8">
    <location>
        <begin position="46"/>
        <end position="66"/>
    </location>
</feature>
<keyword evidence="4 8" id="KW-0812">Transmembrane</keyword>
<dbReference type="SUPFAM" id="SSF53649">
    <property type="entry name" value="Alkaline phosphatase-like"/>
    <property type="match status" value="1"/>
</dbReference>
<dbReference type="PANTHER" id="PTHR47371:SF1">
    <property type="entry name" value="LIPOTEICHOIC ACID SYNTHASE-LIKE YQGS"/>
    <property type="match status" value="1"/>
</dbReference>
<feature type="transmembrane region" description="Helical" evidence="8">
    <location>
        <begin position="78"/>
        <end position="96"/>
    </location>
</feature>
<evidence type="ECO:0000256" key="6">
    <source>
        <dbReference type="ARBA" id="ARBA00023136"/>
    </source>
</evidence>
<dbReference type="Pfam" id="PF00884">
    <property type="entry name" value="Sulfatase"/>
    <property type="match status" value="1"/>
</dbReference>
<accession>A0ABY8V198</accession>
<dbReference type="InterPro" id="IPR017850">
    <property type="entry name" value="Alkaline_phosphatase_core_sf"/>
</dbReference>
<dbReference type="Proteomes" id="UP001236652">
    <property type="component" value="Chromosome"/>
</dbReference>
<dbReference type="GO" id="GO:0016740">
    <property type="term" value="F:transferase activity"/>
    <property type="evidence" value="ECO:0007669"/>
    <property type="project" value="UniProtKB-KW"/>
</dbReference>
<comment type="subcellular location">
    <subcellularLocation>
        <location evidence="1">Cell membrane</location>
        <topology evidence="1">Multi-pass membrane protein</topology>
    </subcellularLocation>
</comment>
<protein>
    <submittedName>
        <fullName evidence="10">LTA synthase family protein</fullName>
        <ecNumber evidence="10">2.7.8.-</ecNumber>
    </submittedName>
</protein>
<feature type="transmembrane region" description="Helical" evidence="8">
    <location>
        <begin position="121"/>
        <end position="142"/>
    </location>
</feature>
<organism evidence="10 11">
    <name type="scientific">Pontibacillus chungwhensis</name>
    <dbReference type="NCBI Taxonomy" id="265426"/>
    <lineage>
        <taxon>Bacteria</taxon>
        <taxon>Bacillati</taxon>
        <taxon>Bacillota</taxon>
        <taxon>Bacilli</taxon>
        <taxon>Bacillales</taxon>
        <taxon>Bacillaceae</taxon>
        <taxon>Pontibacillus</taxon>
    </lineage>
</organism>
<name>A0ABY8V198_9BACI</name>
<dbReference type="CDD" id="cd16015">
    <property type="entry name" value="LTA_synthase"/>
    <property type="match status" value="1"/>
</dbReference>
<evidence type="ECO:0000256" key="1">
    <source>
        <dbReference type="ARBA" id="ARBA00004651"/>
    </source>
</evidence>